<dbReference type="EMBL" id="BAAAYX010000020">
    <property type="protein sequence ID" value="GAA3716228.1"/>
    <property type="molecule type" value="Genomic_DNA"/>
</dbReference>
<dbReference type="SUPFAM" id="SSF52980">
    <property type="entry name" value="Restriction endonuclease-like"/>
    <property type="match status" value="1"/>
</dbReference>
<dbReference type="RefSeq" id="WP_344814212.1">
    <property type="nucleotide sequence ID" value="NZ_BAAAYX010000020.1"/>
</dbReference>
<dbReference type="InterPro" id="IPR007569">
    <property type="entry name" value="DUF559"/>
</dbReference>
<proteinExistence type="predicted"/>
<accession>A0ABP7ECB1</accession>
<reference evidence="3" key="1">
    <citation type="journal article" date="2019" name="Int. J. Syst. Evol. Microbiol.">
        <title>The Global Catalogue of Microorganisms (GCM) 10K type strain sequencing project: providing services to taxonomists for standard genome sequencing and annotation.</title>
        <authorList>
            <consortium name="The Broad Institute Genomics Platform"/>
            <consortium name="The Broad Institute Genome Sequencing Center for Infectious Disease"/>
            <person name="Wu L."/>
            <person name="Ma J."/>
        </authorList>
    </citation>
    <scope>NUCLEOTIDE SEQUENCE [LARGE SCALE GENOMIC DNA]</scope>
    <source>
        <strain evidence="3">JCM 16548</strain>
    </source>
</reference>
<feature type="domain" description="DUF559" evidence="1">
    <location>
        <begin position="217"/>
        <end position="280"/>
    </location>
</feature>
<evidence type="ECO:0000313" key="3">
    <source>
        <dbReference type="Proteomes" id="UP001500051"/>
    </source>
</evidence>
<comment type="caution">
    <text evidence="2">The sequence shown here is derived from an EMBL/GenBank/DDBJ whole genome shotgun (WGS) entry which is preliminary data.</text>
</comment>
<dbReference type="Proteomes" id="UP001500051">
    <property type="component" value="Unassembled WGS sequence"/>
</dbReference>
<protein>
    <submittedName>
        <fullName evidence="2">Type IV toxin-antitoxin system AbiEi family antitoxin domain-containing protein</fullName>
    </submittedName>
</protein>
<dbReference type="Gene3D" id="3.40.960.10">
    <property type="entry name" value="VSR Endonuclease"/>
    <property type="match status" value="1"/>
</dbReference>
<evidence type="ECO:0000313" key="2">
    <source>
        <dbReference type="EMBL" id="GAA3716228.1"/>
    </source>
</evidence>
<keyword evidence="3" id="KW-1185">Reference proteome</keyword>
<gene>
    <name evidence="2" type="ORF">GCM10022204_39900</name>
</gene>
<evidence type="ECO:0000259" key="1">
    <source>
        <dbReference type="Pfam" id="PF04480"/>
    </source>
</evidence>
<sequence length="307" mass="34520">MRNDDIIEELLAHERVIVAREHPALENALVRAAVGGRLVRPLPGIYADPGNATDLLTRVVAVSRWDPRAIITGRAAAALSYWPEIAVGDLQVASPQRHAPQPGFVFEQRRVPVELVQRRGPFGFTVPPLTAVELATLDDTDPIDIALRRKAADLASLRDALQQTPHRRGNAERWRVLLDSRAAPWSRAERLAHRVYRRAGITGWVGNLKVTVPDWATYYLDIAFVRQRLACEIDGRETHDRADVFETDRERQNALVLAGWTVLRFTWRMLTEDPDYVVWATRAALRVADGKPRRLPVIGPDTPGWVA</sequence>
<organism evidence="2 3">
    <name type="scientific">Microlunatus aurantiacus</name>
    <dbReference type="NCBI Taxonomy" id="446786"/>
    <lineage>
        <taxon>Bacteria</taxon>
        <taxon>Bacillati</taxon>
        <taxon>Actinomycetota</taxon>
        <taxon>Actinomycetes</taxon>
        <taxon>Propionibacteriales</taxon>
        <taxon>Propionibacteriaceae</taxon>
        <taxon>Microlunatus</taxon>
    </lineage>
</organism>
<name>A0ABP7ECB1_9ACTN</name>
<dbReference type="Pfam" id="PF04480">
    <property type="entry name" value="DUF559"/>
    <property type="match status" value="1"/>
</dbReference>
<dbReference type="InterPro" id="IPR011335">
    <property type="entry name" value="Restrct_endonuc-II-like"/>
</dbReference>